<sequence length="142" mass="16692">MLKVPETLITTYQATYKDPKCAPDNMCNFTAVECGCREIHKAPCTKYFTDYRSHLRKTHHPCKEIEDFNLTELSPNPENVLNKMNCTRDRYLDQFHVSLNNIDHARCAELSQFIKLAEKHREYYLDRTGTVYPVPYFSSAKY</sequence>
<organism evidence="3">
    <name type="scientific">Rodentolepis nana</name>
    <name type="common">Dwarf tapeworm</name>
    <name type="synonym">Hymenolepis nana</name>
    <dbReference type="NCBI Taxonomy" id="102285"/>
    <lineage>
        <taxon>Eukaryota</taxon>
        <taxon>Metazoa</taxon>
        <taxon>Spiralia</taxon>
        <taxon>Lophotrochozoa</taxon>
        <taxon>Platyhelminthes</taxon>
        <taxon>Cestoda</taxon>
        <taxon>Eucestoda</taxon>
        <taxon>Cyclophyllidea</taxon>
        <taxon>Hymenolepididae</taxon>
        <taxon>Rodentolepis</taxon>
    </lineage>
</organism>
<dbReference type="WBParaSite" id="HNAJ_0001053401-mRNA-1">
    <property type="protein sequence ID" value="HNAJ_0001053401-mRNA-1"/>
    <property type="gene ID" value="HNAJ_0001053401"/>
</dbReference>
<protein>
    <submittedName>
        <fullName evidence="3">CxC6 domain-containing protein</fullName>
    </submittedName>
</protein>
<dbReference type="OrthoDB" id="8181742at2759"/>
<dbReference type="Proteomes" id="UP000278807">
    <property type="component" value="Unassembled WGS sequence"/>
</dbReference>
<accession>A0A0R3TSC0</accession>
<gene>
    <name evidence="1" type="ORF">HNAJ_LOCUS10529</name>
</gene>
<dbReference type="EMBL" id="UZAE01013094">
    <property type="protein sequence ID" value="VDO08177.1"/>
    <property type="molecule type" value="Genomic_DNA"/>
</dbReference>
<proteinExistence type="predicted"/>
<evidence type="ECO:0000313" key="2">
    <source>
        <dbReference type="Proteomes" id="UP000278807"/>
    </source>
</evidence>
<evidence type="ECO:0000313" key="3">
    <source>
        <dbReference type="WBParaSite" id="HNAJ_0001053401-mRNA-1"/>
    </source>
</evidence>
<reference evidence="3" key="1">
    <citation type="submission" date="2017-02" db="UniProtKB">
        <authorList>
            <consortium name="WormBaseParasite"/>
        </authorList>
    </citation>
    <scope>IDENTIFICATION</scope>
</reference>
<keyword evidence="2" id="KW-1185">Reference proteome</keyword>
<dbReference type="AlphaFoldDB" id="A0A0R3TSC0"/>
<evidence type="ECO:0000313" key="1">
    <source>
        <dbReference type="EMBL" id="VDO08177.1"/>
    </source>
</evidence>
<dbReference type="PANTHER" id="PTHR34924:SF1">
    <property type="entry name" value="PROTEIN FAM166C"/>
    <property type="match status" value="1"/>
</dbReference>
<name>A0A0R3TSC0_RODNA</name>
<reference evidence="1 2" key="2">
    <citation type="submission" date="2018-11" db="EMBL/GenBank/DDBJ databases">
        <authorList>
            <consortium name="Pathogen Informatics"/>
        </authorList>
    </citation>
    <scope>NUCLEOTIDE SEQUENCE [LARGE SCALE GENOMIC DNA]</scope>
</reference>
<dbReference type="InterPro" id="IPR052329">
    <property type="entry name" value="CIMIP2C"/>
</dbReference>
<dbReference type="PANTHER" id="PTHR34924">
    <property type="entry name" value="UPF0573 PROTEIN C2ORF70"/>
    <property type="match status" value="1"/>
</dbReference>